<dbReference type="EMBL" id="ANHY01000017">
    <property type="protein sequence ID" value="EKV28210.1"/>
    <property type="molecule type" value="Genomic_DNA"/>
</dbReference>
<dbReference type="InterPro" id="IPR029069">
    <property type="entry name" value="HotDog_dom_sf"/>
</dbReference>
<dbReference type="GO" id="GO:0047617">
    <property type="term" value="F:fatty acyl-CoA hydrolase activity"/>
    <property type="evidence" value="ECO:0007669"/>
    <property type="project" value="TreeGrafter"/>
</dbReference>
<organism evidence="1 2">
    <name type="scientific">Caenispirillum salinarum AK4</name>
    <dbReference type="NCBI Taxonomy" id="1238182"/>
    <lineage>
        <taxon>Bacteria</taxon>
        <taxon>Pseudomonadati</taxon>
        <taxon>Pseudomonadota</taxon>
        <taxon>Alphaproteobacteria</taxon>
        <taxon>Rhodospirillales</taxon>
        <taxon>Novispirillaceae</taxon>
        <taxon>Caenispirillum</taxon>
    </lineage>
</organism>
<dbReference type="AlphaFoldDB" id="K9GQH4"/>
<evidence type="ECO:0000313" key="1">
    <source>
        <dbReference type="EMBL" id="EKV28210.1"/>
    </source>
</evidence>
<dbReference type="CDD" id="cd00586">
    <property type="entry name" value="4HBT"/>
    <property type="match status" value="1"/>
</dbReference>
<comment type="caution">
    <text evidence="1">The sequence shown here is derived from an EMBL/GenBank/DDBJ whole genome shotgun (WGS) entry which is preliminary data.</text>
</comment>
<keyword evidence="2" id="KW-1185">Reference proteome</keyword>
<gene>
    <name evidence="1" type="ORF">C882_1211</name>
</gene>
<dbReference type="STRING" id="1238182.C882_1211"/>
<dbReference type="InterPro" id="IPR050563">
    <property type="entry name" value="4-hydroxybenzoyl-CoA_TE"/>
</dbReference>
<dbReference type="SUPFAM" id="SSF54637">
    <property type="entry name" value="Thioesterase/thiol ester dehydrase-isomerase"/>
    <property type="match status" value="1"/>
</dbReference>
<accession>K9GQH4</accession>
<name>K9GQH4_9PROT</name>
<proteinExistence type="predicted"/>
<dbReference type="Proteomes" id="UP000009881">
    <property type="component" value="Unassembled WGS sequence"/>
</dbReference>
<reference evidence="1 2" key="1">
    <citation type="journal article" date="2013" name="Genome Announc.">
        <title>Draft Genome Sequence of an Alphaproteobacterium, Caenispirillum salinarum AK4(T), Isolated from a Solar Saltern.</title>
        <authorList>
            <person name="Khatri I."/>
            <person name="Singh A."/>
            <person name="Korpole S."/>
            <person name="Pinnaka A.K."/>
            <person name="Subramanian S."/>
        </authorList>
    </citation>
    <scope>NUCLEOTIDE SEQUENCE [LARGE SCALE GENOMIC DNA]</scope>
    <source>
        <strain evidence="1 2">AK4</strain>
    </source>
</reference>
<dbReference type="eggNOG" id="COG0824">
    <property type="taxonomic scope" value="Bacteria"/>
</dbReference>
<sequence length="153" mass="17211">MPAQPHQETVKPDWVDYNGHMNVAYYVLAFDHATDTFLDSVGMDAAWRERTGNSVFVVEAHVTYDREVHEGDPLTVHSRPLEVGTKTLRLFHRMEHGTEGFLAATNEVMILHVDMATRRTAPWPDDVRSALESAVAAFDAPWPEQAGRAIGKR</sequence>
<protein>
    <submittedName>
        <fullName evidence="1">Thioesterase-like protein</fullName>
    </submittedName>
</protein>
<dbReference type="PANTHER" id="PTHR31793:SF2">
    <property type="entry name" value="BLR1345 PROTEIN"/>
    <property type="match status" value="1"/>
</dbReference>
<evidence type="ECO:0000313" key="2">
    <source>
        <dbReference type="Proteomes" id="UP000009881"/>
    </source>
</evidence>
<dbReference type="PANTHER" id="PTHR31793">
    <property type="entry name" value="4-HYDROXYBENZOYL-COA THIOESTERASE FAMILY MEMBER"/>
    <property type="match status" value="1"/>
</dbReference>
<dbReference type="Pfam" id="PF13279">
    <property type="entry name" value="4HBT_2"/>
    <property type="match status" value="1"/>
</dbReference>
<dbReference type="Gene3D" id="3.10.129.10">
    <property type="entry name" value="Hotdog Thioesterase"/>
    <property type="match status" value="1"/>
</dbReference>